<gene>
    <name evidence="2" type="ORF">ACO22_06904</name>
</gene>
<reference evidence="2 3" key="1">
    <citation type="submission" date="2016-06" db="EMBL/GenBank/DDBJ databases">
        <authorList>
            <person name="Kjaerup R.B."/>
            <person name="Dalgaard T.S."/>
            <person name="Juul-Madsen H.R."/>
        </authorList>
    </citation>
    <scope>NUCLEOTIDE SEQUENCE [LARGE SCALE GENOMIC DNA]</scope>
    <source>
        <strain evidence="2 3">Pb300</strain>
    </source>
</reference>
<evidence type="ECO:0000313" key="3">
    <source>
        <dbReference type="Proteomes" id="UP000242814"/>
    </source>
</evidence>
<dbReference type="PANTHER" id="PTHR43591">
    <property type="entry name" value="METHYLTRANSFERASE"/>
    <property type="match status" value="1"/>
</dbReference>
<name>A0A1D2J6A1_PARBR</name>
<dbReference type="Gene3D" id="3.40.50.150">
    <property type="entry name" value="Vaccinia Virus protein VP39"/>
    <property type="match status" value="1"/>
</dbReference>
<dbReference type="CDD" id="cd02440">
    <property type="entry name" value="AdoMet_MTases"/>
    <property type="match status" value="1"/>
</dbReference>
<dbReference type="AlphaFoldDB" id="A0A1D2J6A1"/>
<comment type="caution">
    <text evidence="2">The sequence shown here is derived from an EMBL/GenBank/DDBJ whole genome shotgun (WGS) entry which is preliminary data.</text>
</comment>
<evidence type="ECO:0000256" key="1">
    <source>
        <dbReference type="SAM" id="MobiDB-lite"/>
    </source>
</evidence>
<accession>A0A1D2J6A1</accession>
<protein>
    <recommendedName>
        <fullName evidence="4">Methyltransferase domain-containing protein</fullName>
    </recommendedName>
</protein>
<dbReference type="InterPro" id="IPR029063">
    <property type="entry name" value="SAM-dependent_MTases_sf"/>
</dbReference>
<feature type="region of interest" description="Disordered" evidence="1">
    <location>
        <begin position="1"/>
        <end position="22"/>
    </location>
</feature>
<organism evidence="2 3">
    <name type="scientific">Paracoccidioides brasiliensis</name>
    <dbReference type="NCBI Taxonomy" id="121759"/>
    <lineage>
        <taxon>Eukaryota</taxon>
        <taxon>Fungi</taxon>
        <taxon>Dikarya</taxon>
        <taxon>Ascomycota</taxon>
        <taxon>Pezizomycotina</taxon>
        <taxon>Eurotiomycetes</taxon>
        <taxon>Eurotiomycetidae</taxon>
        <taxon>Onygenales</taxon>
        <taxon>Ajellomycetaceae</taxon>
        <taxon>Paracoccidioides</taxon>
    </lineage>
</organism>
<dbReference type="EMBL" id="LZYO01000421">
    <property type="protein sequence ID" value="ODH13789.1"/>
    <property type="molecule type" value="Genomic_DNA"/>
</dbReference>
<evidence type="ECO:0000313" key="2">
    <source>
        <dbReference type="EMBL" id="ODH13789.1"/>
    </source>
</evidence>
<dbReference type="Pfam" id="PF13489">
    <property type="entry name" value="Methyltransf_23"/>
    <property type="match status" value="1"/>
</dbReference>
<dbReference type="VEuPathDB" id="FungiDB:PABG_12670"/>
<dbReference type="PANTHER" id="PTHR43591:SF24">
    <property type="entry name" value="2-METHOXY-6-POLYPRENYL-1,4-BENZOQUINOL METHYLASE, MITOCHONDRIAL"/>
    <property type="match status" value="1"/>
</dbReference>
<proteinExistence type="predicted"/>
<dbReference type="VEuPathDB" id="FungiDB:PADG_01183"/>
<dbReference type="GO" id="GO:0008168">
    <property type="term" value="F:methyltransferase activity"/>
    <property type="evidence" value="ECO:0007669"/>
    <property type="project" value="TreeGrafter"/>
</dbReference>
<dbReference type="Proteomes" id="UP000242814">
    <property type="component" value="Unassembled WGS sequence"/>
</dbReference>
<dbReference type="SUPFAM" id="SSF53335">
    <property type="entry name" value="S-adenosyl-L-methionine-dependent methyltransferases"/>
    <property type="match status" value="1"/>
</dbReference>
<sequence>MEDDERPSGQLASLMVPDSDEDSAISVNDTQLSVISLTESDRDFVVENGRTYHSLSEGKYILPNDEVSSWILCTNSTYGSASKALNQSVLHQEESDRLRMVPSDEFLFPEPELIWWNLLLDMQHHHFFITFGGKIHFAPGADRAHRVLDVGTGTGIWAIDYGKLHSDAHPAAEVIGVDLSPIQPLYVPTNCRFELDDLEKEWTWSQPFDYIFSRMMVGSFSNFSHLAEESYQYLNPGGCIELIDCIFPMASDDGTLCEGQALKEFSDLILQASINLGRPLNAASSHRETLIKAGYIGVTVLNYKWPTNRWPKDPKKKTVGLWTLANIGSSIEGLCMALMTRGLDWSKERVLAFLVDVRKDLHNTKIHAYWPIVVVYGQKPKSTSTTATADS</sequence>
<evidence type="ECO:0008006" key="4">
    <source>
        <dbReference type="Google" id="ProtNLM"/>
    </source>
</evidence>
<dbReference type="VEuPathDB" id="FungiDB:PABG_12671"/>